<dbReference type="AlphaFoldDB" id="A0A974DSS0"/>
<sequence length="100" mass="11034">MHHFPLRATVSVSTPGLFLHVFCNLHLGAPVFAPYTPLSLCSWAGGSAATYLIVNIHVLYHGVKYINVDVACFPAAAFSVSPYCQTVWVIITCHYECIRH</sequence>
<organism evidence="1 2">
    <name type="scientific">Xenopus laevis</name>
    <name type="common">African clawed frog</name>
    <dbReference type="NCBI Taxonomy" id="8355"/>
    <lineage>
        <taxon>Eukaryota</taxon>
        <taxon>Metazoa</taxon>
        <taxon>Chordata</taxon>
        <taxon>Craniata</taxon>
        <taxon>Vertebrata</taxon>
        <taxon>Euteleostomi</taxon>
        <taxon>Amphibia</taxon>
        <taxon>Batrachia</taxon>
        <taxon>Anura</taxon>
        <taxon>Pipoidea</taxon>
        <taxon>Pipidae</taxon>
        <taxon>Xenopodinae</taxon>
        <taxon>Xenopus</taxon>
        <taxon>Xenopus</taxon>
    </lineage>
</organism>
<name>A0A974DSS0_XENLA</name>
<accession>A0A974DSS0</accession>
<protein>
    <submittedName>
        <fullName evidence="1">Uncharacterized protein</fullName>
    </submittedName>
</protein>
<evidence type="ECO:0000313" key="1">
    <source>
        <dbReference type="EMBL" id="OCT96222.1"/>
    </source>
</evidence>
<evidence type="ECO:0000313" key="2">
    <source>
        <dbReference type="Proteomes" id="UP000694892"/>
    </source>
</evidence>
<proteinExistence type="predicted"/>
<gene>
    <name evidence="1" type="ORF">XELAEV_18013897mg</name>
</gene>
<dbReference type="Proteomes" id="UP000694892">
    <property type="component" value="Chromosome 2L"/>
</dbReference>
<dbReference type="EMBL" id="CM004468">
    <property type="protein sequence ID" value="OCT96222.1"/>
    <property type="molecule type" value="Genomic_DNA"/>
</dbReference>
<reference evidence="2" key="1">
    <citation type="journal article" date="2016" name="Nature">
        <title>Genome evolution in the allotetraploid frog Xenopus laevis.</title>
        <authorList>
            <person name="Session A.M."/>
            <person name="Uno Y."/>
            <person name="Kwon T."/>
            <person name="Chapman J.A."/>
            <person name="Toyoda A."/>
            <person name="Takahashi S."/>
            <person name="Fukui A."/>
            <person name="Hikosaka A."/>
            <person name="Suzuki A."/>
            <person name="Kondo M."/>
            <person name="van Heeringen S.J."/>
            <person name="Quigley I."/>
            <person name="Heinz S."/>
            <person name="Ogino H."/>
            <person name="Ochi H."/>
            <person name="Hellsten U."/>
            <person name="Lyons J.B."/>
            <person name="Simakov O."/>
            <person name="Putnam N."/>
            <person name="Stites J."/>
            <person name="Kuroki Y."/>
            <person name="Tanaka T."/>
            <person name="Michiue T."/>
            <person name="Watanabe M."/>
            <person name="Bogdanovic O."/>
            <person name="Lister R."/>
            <person name="Georgiou G."/>
            <person name="Paranjpe S.S."/>
            <person name="van Kruijsbergen I."/>
            <person name="Shu S."/>
            <person name="Carlson J."/>
            <person name="Kinoshita T."/>
            <person name="Ohta Y."/>
            <person name="Mawaribuchi S."/>
            <person name="Jenkins J."/>
            <person name="Grimwood J."/>
            <person name="Schmutz J."/>
            <person name="Mitros T."/>
            <person name="Mozaffari S.V."/>
            <person name="Suzuki Y."/>
            <person name="Haramoto Y."/>
            <person name="Yamamoto T.S."/>
            <person name="Takagi C."/>
            <person name="Heald R."/>
            <person name="Miller K."/>
            <person name="Haudenschild C."/>
            <person name="Kitzman J."/>
            <person name="Nakayama T."/>
            <person name="Izutsu Y."/>
            <person name="Robert J."/>
            <person name="Fortriede J."/>
            <person name="Burns K."/>
            <person name="Lotay V."/>
            <person name="Karimi K."/>
            <person name="Yasuoka Y."/>
            <person name="Dichmann D.S."/>
            <person name="Flajnik M.F."/>
            <person name="Houston D.W."/>
            <person name="Shendure J."/>
            <person name="DuPasquier L."/>
            <person name="Vize P.D."/>
            <person name="Zorn A.M."/>
            <person name="Ito M."/>
            <person name="Marcotte E.M."/>
            <person name="Wallingford J.B."/>
            <person name="Ito Y."/>
            <person name="Asashima M."/>
            <person name="Ueno N."/>
            <person name="Matsuda Y."/>
            <person name="Veenstra G.J."/>
            <person name="Fujiyama A."/>
            <person name="Harland R.M."/>
            <person name="Taira M."/>
            <person name="Rokhsar D.S."/>
        </authorList>
    </citation>
    <scope>NUCLEOTIDE SEQUENCE [LARGE SCALE GENOMIC DNA]</scope>
    <source>
        <strain evidence="2">J</strain>
    </source>
</reference>